<feature type="compositionally biased region" description="Basic and acidic residues" evidence="9">
    <location>
        <begin position="147"/>
        <end position="156"/>
    </location>
</feature>
<dbReference type="Gene3D" id="3.40.50.1000">
    <property type="entry name" value="HAD superfamily/HAD-like"/>
    <property type="match status" value="1"/>
</dbReference>
<dbReference type="GO" id="GO:0009117">
    <property type="term" value="P:nucleotide metabolic process"/>
    <property type="evidence" value="ECO:0007669"/>
    <property type="project" value="UniProtKB-KW"/>
</dbReference>
<dbReference type="FunFam" id="1.10.150.340:FF:000001">
    <property type="entry name" value="Cytosolic 5-nucleotidase 3-like"/>
    <property type="match status" value="1"/>
</dbReference>
<reference evidence="11" key="2">
    <citation type="submission" date="2020-08" db="EMBL/GenBank/DDBJ databases">
        <title>Plant Genome Project.</title>
        <authorList>
            <person name="Zhang R.-G."/>
        </authorList>
    </citation>
    <scope>NUCLEOTIDE SEQUENCE</scope>
    <source>
        <strain evidence="11">Huo1</strain>
        <tissue evidence="11">Leaf</tissue>
    </source>
</reference>
<dbReference type="SFLD" id="SFLDG01128">
    <property type="entry name" value="C1.4:_5'-Nucleotidase_Like"/>
    <property type="match status" value="1"/>
</dbReference>
<dbReference type="PROSITE" id="PS51354">
    <property type="entry name" value="GLUTAREDOXIN_2"/>
    <property type="match status" value="1"/>
</dbReference>
<dbReference type="Gene3D" id="3.40.30.10">
    <property type="entry name" value="Glutaredoxin"/>
    <property type="match status" value="1"/>
</dbReference>
<proteinExistence type="inferred from homology"/>
<evidence type="ECO:0000256" key="5">
    <source>
        <dbReference type="ARBA" id="ARBA00022741"/>
    </source>
</evidence>
<feature type="region of interest" description="Disordered" evidence="9">
    <location>
        <begin position="136"/>
        <end position="168"/>
    </location>
</feature>
<evidence type="ECO:0000256" key="6">
    <source>
        <dbReference type="ARBA" id="ARBA00022801"/>
    </source>
</evidence>
<accession>A0A8X8YRY5</accession>
<dbReference type="Proteomes" id="UP000298416">
    <property type="component" value="Unassembled WGS sequence"/>
</dbReference>
<evidence type="ECO:0000256" key="1">
    <source>
        <dbReference type="ARBA" id="ARBA00000815"/>
    </source>
</evidence>
<comment type="catalytic activity">
    <reaction evidence="1">
        <text>a ribonucleoside 5'-phosphate + H2O = a ribonucleoside + phosphate</text>
        <dbReference type="Rhea" id="RHEA:12484"/>
        <dbReference type="ChEBI" id="CHEBI:15377"/>
        <dbReference type="ChEBI" id="CHEBI:18254"/>
        <dbReference type="ChEBI" id="CHEBI:43474"/>
        <dbReference type="ChEBI" id="CHEBI:58043"/>
        <dbReference type="EC" id="3.1.3.5"/>
    </reaction>
</comment>
<dbReference type="EC" id="3.1.3.5" evidence="3"/>
<keyword evidence="8" id="KW-0546">Nucleotide metabolism</keyword>
<keyword evidence="6" id="KW-0378">Hydrolase</keyword>
<name>A0A8X8YRY5_SALSN</name>
<dbReference type="InterPro" id="IPR002109">
    <property type="entry name" value="Glutaredoxin"/>
</dbReference>
<dbReference type="InterPro" id="IPR023214">
    <property type="entry name" value="HAD_sf"/>
</dbReference>
<keyword evidence="12" id="KW-1185">Reference proteome</keyword>
<reference evidence="11" key="1">
    <citation type="submission" date="2018-01" db="EMBL/GenBank/DDBJ databases">
        <authorList>
            <person name="Mao J.F."/>
        </authorList>
    </citation>
    <scope>NUCLEOTIDE SEQUENCE</scope>
    <source>
        <strain evidence="11">Huo1</strain>
        <tissue evidence="11">Leaf</tissue>
    </source>
</reference>
<evidence type="ECO:0000256" key="9">
    <source>
        <dbReference type="SAM" id="MobiDB-lite"/>
    </source>
</evidence>
<dbReference type="EMBL" id="PNBA02000001">
    <property type="protein sequence ID" value="KAG6437541.1"/>
    <property type="molecule type" value="Genomic_DNA"/>
</dbReference>
<evidence type="ECO:0000256" key="4">
    <source>
        <dbReference type="ARBA" id="ARBA00022723"/>
    </source>
</evidence>
<gene>
    <name evidence="11" type="ORF">SASPL_102460</name>
</gene>
<dbReference type="Pfam" id="PF00462">
    <property type="entry name" value="Glutaredoxin"/>
    <property type="match status" value="1"/>
</dbReference>
<dbReference type="Gene3D" id="1.10.150.340">
    <property type="entry name" value="Pyrimidine 5'-nucleotidase (UMPH-1), N-terminal domain"/>
    <property type="match status" value="1"/>
</dbReference>
<dbReference type="PANTHER" id="PTHR13045:SF0">
    <property type="entry name" value="7-METHYLGUANOSINE PHOSPHATE-SPECIFIC 5'-NUCLEOTIDASE"/>
    <property type="match status" value="1"/>
</dbReference>
<dbReference type="Pfam" id="PF05822">
    <property type="entry name" value="UMPH-1"/>
    <property type="match status" value="1"/>
</dbReference>
<keyword evidence="5" id="KW-0547">Nucleotide-binding</keyword>
<dbReference type="CDD" id="cd03031">
    <property type="entry name" value="GRX_GRX_like"/>
    <property type="match status" value="1"/>
</dbReference>
<dbReference type="InterPro" id="IPR036412">
    <property type="entry name" value="HAD-like_sf"/>
</dbReference>
<evidence type="ECO:0000256" key="2">
    <source>
        <dbReference type="ARBA" id="ARBA00008389"/>
    </source>
</evidence>
<dbReference type="SFLD" id="SFLDS00003">
    <property type="entry name" value="Haloacid_Dehalogenase"/>
    <property type="match status" value="1"/>
</dbReference>
<evidence type="ECO:0000256" key="7">
    <source>
        <dbReference type="ARBA" id="ARBA00022842"/>
    </source>
</evidence>
<dbReference type="Pfam" id="PF23733">
    <property type="entry name" value="GRXCR1-2_C"/>
    <property type="match status" value="1"/>
</dbReference>
<dbReference type="FunFam" id="3.40.50.1000:FF:000166">
    <property type="entry name" value="Cytosolic 5-nucleotidase"/>
    <property type="match status" value="1"/>
</dbReference>
<feature type="region of interest" description="Disordered" evidence="9">
    <location>
        <begin position="62"/>
        <end position="101"/>
    </location>
</feature>
<evidence type="ECO:0000256" key="3">
    <source>
        <dbReference type="ARBA" id="ARBA00012643"/>
    </source>
</evidence>
<keyword evidence="4" id="KW-0479">Metal-binding</keyword>
<dbReference type="GO" id="GO:0000287">
    <property type="term" value="F:magnesium ion binding"/>
    <property type="evidence" value="ECO:0007669"/>
    <property type="project" value="InterPro"/>
</dbReference>
<evidence type="ECO:0000259" key="10">
    <source>
        <dbReference type="Pfam" id="PF00462"/>
    </source>
</evidence>
<protein>
    <recommendedName>
        <fullName evidence="3">5'-nucleotidase</fullName>
        <ecNumber evidence="3">3.1.3.5</ecNumber>
    </recommendedName>
</protein>
<evidence type="ECO:0000313" key="11">
    <source>
        <dbReference type="EMBL" id="KAG6437541.1"/>
    </source>
</evidence>
<dbReference type="AlphaFoldDB" id="A0A8X8YRY5"/>
<organism evidence="11">
    <name type="scientific">Salvia splendens</name>
    <name type="common">Scarlet sage</name>
    <dbReference type="NCBI Taxonomy" id="180675"/>
    <lineage>
        <taxon>Eukaryota</taxon>
        <taxon>Viridiplantae</taxon>
        <taxon>Streptophyta</taxon>
        <taxon>Embryophyta</taxon>
        <taxon>Tracheophyta</taxon>
        <taxon>Spermatophyta</taxon>
        <taxon>Magnoliopsida</taxon>
        <taxon>eudicotyledons</taxon>
        <taxon>Gunneridae</taxon>
        <taxon>Pentapetalae</taxon>
        <taxon>asterids</taxon>
        <taxon>lamiids</taxon>
        <taxon>Lamiales</taxon>
        <taxon>Lamiaceae</taxon>
        <taxon>Nepetoideae</taxon>
        <taxon>Mentheae</taxon>
        <taxon>Salviinae</taxon>
        <taxon>Salvia</taxon>
        <taxon>Salvia subgen. Calosphace</taxon>
        <taxon>core Calosphace</taxon>
    </lineage>
</organism>
<dbReference type="PANTHER" id="PTHR13045">
    <property type="entry name" value="5'-NUCLEOTIDASE"/>
    <property type="match status" value="1"/>
</dbReference>
<dbReference type="GO" id="GO:0005737">
    <property type="term" value="C:cytoplasm"/>
    <property type="evidence" value="ECO:0007669"/>
    <property type="project" value="InterPro"/>
</dbReference>
<evidence type="ECO:0000256" key="8">
    <source>
        <dbReference type="ARBA" id="ARBA00023080"/>
    </source>
</evidence>
<dbReference type="GO" id="GO:0000166">
    <property type="term" value="F:nucleotide binding"/>
    <property type="evidence" value="ECO:0007669"/>
    <property type="project" value="UniProtKB-KW"/>
</dbReference>
<dbReference type="InterPro" id="IPR006434">
    <property type="entry name" value="Pyrimidine_nucleotidase_eu"/>
</dbReference>
<keyword evidence="7" id="KW-0460">Magnesium</keyword>
<evidence type="ECO:0000313" key="12">
    <source>
        <dbReference type="Proteomes" id="UP000298416"/>
    </source>
</evidence>
<sequence>MKAMKGKLLKKLKTVKAIGYLKPDTILQVSGYLHTSARPPLAAIEECPNSNLDVTELIKDLRDEETDLDSQLTDDKENVSPEENENVVESKPPSSEIDATSFRRPDLYSGSLFDPNLLAAFEQAVMEVKAREAERRKRIEEDGEEEPPSKSRRIDQAPDPLAEFEERCPPGGGESVVLYTTGLRAIRETFEDCQKTRSLLENLRVVFLERDVSMHCEYKEEMWRILGGKIAPPRLFIKGRYIGGAEEVIGLHEQGRLKPLMQGIPVDDGRRCCEGCVGLRFIVCFNCDGSRKIMPEGDGEAIVCNECNENGLIIIPLFEVLGIKMENSSGVVLLPRTVHEFDGQRGECGVSYRNYCRNTDNRGETMEHVVFDGAQVMVGDPQLLHTKISSILRDGTSKLQVIADFDATLTKYLVDGQRGHSSHALLQQGNPEYDLKRQELYDHYHPLEIDPAIPLDEKAKLMEEWWEKTHGLLVEGGLNFDAIKSSVEKSRIAFRDGVTELFELLERSNVPVLIFSAGLADIIEEVFRQKLHRPFKNVKIVSNRMVFDQNGNLVSFKVTDKDGKTIHVLNKNEHAIDMAGPVHEELGYSEESTPDASSVKLRTNVLLLGDHIGDLGMSDGLNYSTRISVGFLNDNIESSSDSYQKAFDVVYLNDASMWGVVKLASQLCSTVSNGCGVLFNLGIQSHHDILHVLAQFLCDIDH</sequence>
<dbReference type="GO" id="GO:0008253">
    <property type="term" value="F:5'-nucleotidase activity"/>
    <property type="evidence" value="ECO:0007669"/>
    <property type="project" value="UniProtKB-EC"/>
</dbReference>
<dbReference type="SUPFAM" id="SSF56784">
    <property type="entry name" value="HAD-like"/>
    <property type="match status" value="1"/>
</dbReference>
<comment type="caution">
    <text evidence="11">The sequence shown here is derived from an EMBL/GenBank/DDBJ whole genome shotgun (WGS) entry which is preliminary data.</text>
</comment>
<feature type="domain" description="Glutaredoxin" evidence="10">
    <location>
        <begin position="176"/>
        <end position="242"/>
    </location>
</feature>
<dbReference type="InterPro" id="IPR036249">
    <property type="entry name" value="Thioredoxin-like_sf"/>
</dbReference>
<dbReference type="SUPFAM" id="SSF52833">
    <property type="entry name" value="Thioredoxin-like"/>
    <property type="match status" value="1"/>
</dbReference>
<comment type="similarity">
    <text evidence="2">Belongs to the pyrimidine 5'-nucleotidase family.</text>
</comment>